<dbReference type="OrthoDB" id="2788229at2759"/>
<sequence>MPLLSVPVPVEIIDTIIDDTDALRNCSLVAQAFRPCSQKDLYTSVEIRFPDQPSSEHQPRGLLEVLLDRPRLARGPSRNVGT</sequence>
<dbReference type="InParanoid" id="A0A369JJL1"/>
<reference evidence="1" key="1">
    <citation type="submission" date="2018-04" db="EMBL/GenBank/DDBJ databases">
        <title>Whole genome sequencing of Hypsizygus marmoreus.</title>
        <authorList>
            <person name="Choi I.-G."/>
            <person name="Min B."/>
            <person name="Kim J.-G."/>
            <person name="Kim S."/>
            <person name="Oh Y.-L."/>
            <person name="Kong W.-S."/>
            <person name="Park H."/>
            <person name="Jeong J."/>
            <person name="Song E.-S."/>
        </authorList>
    </citation>
    <scope>NUCLEOTIDE SEQUENCE [LARGE SCALE GENOMIC DNA]</scope>
    <source>
        <strain evidence="1">51987-8</strain>
    </source>
</reference>
<keyword evidence="2" id="KW-1185">Reference proteome</keyword>
<dbReference type="Proteomes" id="UP000076154">
    <property type="component" value="Unassembled WGS sequence"/>
</dbReference>
<evidence type="ECO:0000313" key="2">
    <source>
        <dbReference type="Proteomes" id="UP000076154"/>
    </source>
</evidence>
<comment type="caution">
    <text evidence="1">The sequence shown here is derived from an EMBL/GenBank/DDBJ whole genome shotgun (WGS) entry which is preliminary data.</text>
</comment>
<proteinExistence type="predicted"/>
<evidence type="ECO:0000313" key="1">
    <source>
        <dbReference type="EMBL" id="RDB18986.1"/>
    </source>
</evidence>
<dbReference type="AlphaFoldDB" id="A0A369JJL1"/>
<dbReference type="EMBL" id="LUEZ02000085">
    <property type="protein sequence ID" value="RDB18986.1"/>
    <property type="molecule type" value="Genomic_DNA"/>
</dbReference>
<organism evidence="1 2">
    <name type="scientific">Hypsizygus marmoreus</name>
    <name type="common">White beech mushroom</name>
    <name type="synonym">Agaricus marmoreus</name>
    <dbReference type="NCBI Taxonomy" id="39966"/>
    <lineage>
        <taxon>Eukaryota</taxon>
        <taxon>Fungi</taxon>
        <taxon>Dikarya</taxon>
        <taxon>Basidiomycota</taxon>
        <taxon>Agaricomycotina</taxon>
        <taxon>Agaricomycetes</taxon>
        <taxon>Agaricomycetidae</taxon>
        <taxon>Agaricales</taxon>
        <taxon>Tricholomatineae</taxon>
        <taxon>Lyophyllaceae</taxon>
        <taxon>Hypsizygus</taxon>
    </lineage>
</organism>
<name>A0A369JJL1_HYPMA</name>
<gene>
    <name evidence="1" type="ORF">Hypma_014468</name>
</gene>
<accession>A0A369JJL1</accession>
<protein>
    <submittedName>
        <fullName evidence="1">Uncharacterized protein</fullName>
    </submittedName>
</protein>